<reference evidence="3" key="1">
    <citation type="submission" date="2014-05" db="EMBL/GenBank/DDBJ databases">
        <authorList>
            <person name="Chronopoulou M."/>
        </authorList>
    </citation>
    <scope>NUCLEOTIDE SEQUENCE</scope>
    <source>
        <tissue evidence="3">Whole organism</tissue>
    </source>
</reference>
<dbReference type="EMBL" id="HACA01017578">
    <property type="protein sequence ID" value="CDW34939.1"/>
    <property type="molecule type" value="Transcribed_RNA"/>
</dbReference>
<evidence type="ECO:0000259" key="2">
    <source>
        <dbReference type="PROSITE" id="PS50853"/>
    </source>
</evidence>
<feature type="transmembrane region" description="Helical" evidence="1">
    <location>
        <begin position="307"/>
        <end position="331"/>
    </location>
</feature>
<dbReference type="PANTHER" id="PTHR23278:SF19">
    <property type="entry name" value="OBSCURIN"/>
    <property type="match status" value="1"/>
</dbReference>
<dbReference type="AlphaFoldDB" id="A0A0K2U9N7"/>
<dbReference type="InterPro" id="IPR036116">
    <property type="entry name" value="FN3_sf"/>
</dbReference>
<dbReference type="Gene3D" id="2.60.40.10">
    <property type="entry name" value="Immunoglobulins"/>
    <property type="match status" value="2"/>
</dbReference>
<feature type="non-terminal residue" evidence="3">
    <location>
        <position position="1"/>
    </location>
</feature>
<sequence length="520" mass="58075">LEHAGLFTCIASNSEGDGESNAQYLNVKFSPRCRPHQRIKYGVSRKSSKEIPCLVDANPEPKTFNWKFHSRLADPSGNRRIVDIPSEHFSSDHDQSILNYSSDYIKELEGPAEEEDVVSPRNSILRNDISGYIFCWAVNSVGEQRLPCKFEVVKESRPDSPRHCRVQNVTWESARVECRSGFDGGHPPMYILEVSRIALESDTQPKIVYNLSNLYQPAFELTNLTPGTSYSLRAYTSNNLGRSTVRELNITTLNPAEKRIAEMKSKPSLINVLLSENKDNSGDSILPLEGLGDDQAIIESQEPQIGLTWLAILCGVCVGLGLLSFVIILLVRNRIRRQNLNVHHRRSSSTGSGASLNDRRYDAVSTNTPEKLDCALRTFSRQPHQQKRGMEYGARRLSDCTSSITSKNESKTCSSIIEWDVQHHQTEQHVLSEPQDNRKYSTLPRLPSYDATFVDQVTDKKITSVGGHEVVSLIDDSNLPLPPATFCDFPPSALTNYMSTSSGVSDSTLLVQNRNEEGSV</sequence>
<keyword evidence="1" id="KW-0812">Transmembrane</keyword>
<dbReference type="SUPFAM" id="SSF49265">
    <property type="entry name" value="Fibronectin type III"/>
    <property type="match status" value="1"/>
</dbReference>
<protein>
    <submittedName>
        <fullName evidence="3">Putative LOC100123679 [Nasonia vitripennis]</fullName>
    </submittedName>
</protein>
<dbReference type="InterPro" id="IPR013783">
    <property type="entry name" value="Ig-like_fold"/>
</dbReference>
<evidence type="ECO:0000256" key="1">
    <source>
        <dbReference type="SAM" id="Phobius"/>
    </source>
</evidence>
<dbReference type="PANTHER" id="PTHR23278">
    <property type="entry name" value="SIDESTEP PROTEIN"/>
    <property type="match status" value="1"/>
</dbReference>
<feature type="non-terminal residue" evidence="3">
    <location>
        <position position="520"/>
    </location>
</feature>
<keyword evidence="1" id="KW-0472">Membrane</keyword>
<feature type="domain" description="Fibronectin type-III" evidence="2">
    <location>
        <begin position="160"/>
        <end position="256"/>
    </location>
</feature>
<dbReference type="SMART" id="SM00060">
    <property type="entry name" value="FN3"/>
    <property type="match status" value="1"/>
</dbReference>
<keyword evidence="1" id="KW-1133">Transmembrane helix</keyword>
<accession>A0A0K2U9N7</accession>
<dbReference type="PROSITE" id="PS50853">
    <property type="entry name" value="FN3"/>
    <property type="match status" value="1"/>
</dbReference>
<dbReference type="InterPro" id="IPR003961">
    <property type="entry name" value="FN3_dom"/>
</dbReference>
<dbReference type="CDD" id="cd00063">
    <property type="entry name" value="FN3"/>
    <property type="match status" value="1"/>
</dbReference>
<proteinExistence type="predicted"/>
<dbReference type="OrthoDB" id="10006996at2759"/>
<name>A0A0K2U9N7_LEPSM</name>
<organism evidence="3">
    <name type="scientific">Lepeophtheirus salmonis</name>
    <name type="common">Salmon louse</name>
    <name type="synonym">Caligus salmonis</name>
    <dbReference type="NCBI Taxonomy" id="72036"/>
    <lineage>
        <taxon>Eukaryota</taxon>
        <taxon>Metazoa</taxon>
        <taxon>Ecdysozoa</taxon>
        <taxon>Arthropoda</taxon>
        <taxon>Crustacea</taxon>
        <taxon>Multicrustacea</taxon>
        <taxon>Hexanauplia</taxon>
        <taxon>Copepoda</taxon>
        <taxon>Siphonostomatoida</taxon>
        <taxon>Caligidae</taxon>
        <taxon>Lepeophtheirus</taxon>
    </lineage>
</organism>
<evidence type="ECO:0000313" key="3">
    <source>
        <dbReference type="EMBL" id="CDW34939.1"/>
    </source>
</evidence>